<dbReference type="Proteomes" id="UP000188820">
    <property type="component" value="Unassembled WGS sequence"/>
</dbReference>
<comment type="caution">
    <text evidence="2">The sequence shown here is derived from an EMBL/GenBank/DDBJ whole genome shotgun (WGS) entry which is preliminary data.</text>
</comment>
<accession>A0ABX3KZZ8</accession>
<organism evidence="2 3">
    <name type="scientific">Rodentibacter caecimuris</name>
    <dbReference type="NCBI Taxonomy" id="1796644"/>
    <lineage>
        <taxon>Bacteria</taxon>
        <taxon>Pseudomonadati</taxon>
        <taxon>Pseudomonadota</taxon>
        <taxon>Gammaproteobacteria</taxon>
        <taxon>Pasteurellales</taxon>
        <taxon>Pasteurellaceae</taxon>
        <taxon>Rodentibacter</taxon>
    </lineage>
</organism>
<evidence type="ECO:0000313" key="2">
    <source>
        <dbReference type="EMBL" id="OOF70738.1"/>
    </source>
</evidence>
<keyword evidence="3" id="KW-1185">Reference proteome</keyword>
<protein>
    <recommendedName>
        <fullName evidence="4">Lipoprotein</fullName>
    </recommendedName>
</protein>
<evidence type="ECO:0008006" key="4">
    <source>
        <dbReference type="Google" id="ProtNLM"/>
    </source>
</evidence>
<keyword evidence="1" id="KW-0732">Signal</keyword>
<sequence length="147" mass="16502">MKKLIFIMLLGPVLAGCSAGLTDIEPAEKLNDLTAVCVREARSPLNFTPKELTAFITKSLEKKNIKTITYGQAKIPENCKYVLATSFKGKKELIVRGRMVLRENTSGTLKDLGEINYRYRGAERDIAKQTGIQGQIDRMISELFKNY</sequence>
<name>A0ABX3KZZ8_9PAST</name>
<dbReference type="EMBL" id="MLAA01000008">
    <property type="protein sequence ID" value="OOF70738.1"/>
    <property type="molecule type" value="Genomic_DNA"/>
</dbReference>
<evidence type="ECO:0000313" key="3">
    <source>
        <dbReference type="Proteomes" id="UP000188820"/>
    </source>
</evidence>
<dbReference type="PROSITE" id="PS51257">
    <property type="entry name" value="PROKAR_LIPOPROTEIN"/>
    <property type="match status" value="1"/>
</dbReference>
<feature type="chain" id="PRO_5047112109" description="Lipoprotein" evidence="1">
    <location>
        <begin position="20"/>
        <end position="147"/>
    </location>
</feature>
<gene>
    <name evidence="2" type="ORF">BKG89_02825</name>
</gene>
<feature type="signal peptide" evidence="1">
    <location>
        <begin position="1"/>
        <end position="19"/>
    </location>
</feature>
<dbReference type="RefSeq" id="WP_077462676.1">
    <property type="nucleotide sequence ID" value="NZ_MLAA01000008.1"/>
</dbReference>
<proteinExistence type="predicted"/>
<reference evidence="2 3" key="1">
    <citation type="submission" date="2016-10" db="EMBL/GenBank/DDBJ databases">
        <title>Rodentibacter gen. nov. and new species.</title>
        <authorList>
            <person name="Christensen H."/>
        </authorList>
    </citation>
    <scope>NUCLEOTIDE SEQUENCE [LARGE SCALE GENOMIC DNA]</scope>
    <source>
        <strain evidence="2 3">1998236014</strain>
    </source>
</reference>
<evidence type="ECO:0000256" key="1">
    <source>
        <dbReference type="SAM" id="SignalP"/>
    </source>
</evidence>